<feature type="non-terminal residue" evidence="1">
    <location>
        <position position="1"/>
    </location>
</feature>
<reference evidence="1" key="1">
    <citation type="journal article" date="2021" name="New Phytol.">
        <title>Evolutionary innovations through gain and loss of genes in the ectomycorrhizal Boletales.</title>
        <authorList>
            <person name="Wu G."/>
            <person name="Miyauchi S."/>
            <person name="Morin E."/>
            <person name="Kuo A."/>
            <person name="Drula E."/>
            <person name="Varga T."/>
            <person name="Kohler A."/>
            <person name="Feng B."/>
            <person name="Cao Y."/>
            <person name="Lipzen A."/>
            <person name="Daum C."/>
            <person name="Hundley H."/>
            <person name="Pangilinan J."/>
            <person name="Johnson J."/>
            <person name="Barry K."/>
            <person name="LaButti K."/>
            <person name="Ng V."/>
            <person name="Ahrendt S."/>
            <person name="Min B."/>
            <person name="Choi I.G."/>
            <person name="Park H."/>
            <person name="Plett J.M."/>
            <person name="Magnuson J."/>
            <person name="Spatafora J.W."/>
            <person name="Nagy L.G."/>
            <person name="Henrissat B."/>
            <person name="Grigoriev I.V."/>
            <person name="Yang Z.L."/>
            <person name="Xu J."/>
            <person name="Martin F.M."/>
        </authorList>
    </citation>
    <scope>NUCLEOTIDE SEQUENCE</scope>
    <source>
        <strain evidence="1">KKN 215</strain>
    </source>
</reference>
<organism evidence="1 2">
    <name type="scientific">Cristinia sonorae</name>
    <dbReference type="NCBI Taxonomy" id="1940300"/>
    <lineage>
        <taxon>Eukaryota</taxon>
        <taxon>Fungi</taxon>
        <taxon>Dikarya</taxon>
        <taxon>Basidiomycota</taxon>
        <taxon>Agaricomycotina</taxon>
        <taxon>Agaricomycetes</taxon>
        <taxon>Agaricomycetidae</taxon>
        <taxon>Agaricales</taxon>
        <taxon>Pleurotineae</taxon>
        <taxon>Stephanosporaceae</taxon>
        <taxon>Cristinia</taxon>
    </lineage>
</organism>
<protein>
    <recommendedName>
        <fullName evidence="3">ATP-dependent DNA helicase</fullName>
    </recommendedName>
</protein>
<accession>A0A8K0UHQ7</accession>
<evidence type="ECO:0000313" key="1">
    <source>
        <dbReference type="EMBL" id="KAH8084927.1"/>
    </source>
</evidence>
<name>A0A8K0UHQ7_9AGAR</name>
<gene>
    <name evidence="1" type="ORF">BXZ70DRAFT_875348</name>
</gene>
<evidence type="ECO:0008006" key="3">
    <source>
        <dbReference type="Google" id="ProtNLM"/>
    </source>
</evidence>
<dbReference type="Gene3D" id="3.40.50.300">
    <property type="entry name" value="P-loop containing nucleotide triphosphate hydrolases"/>
    <property type="match status" value="1"/>
</dbReference>
<keyword evidence="2" id="KW-1185">Reference proteome</keyword>
<comment type="caution">
    <text evidence="1">The sequence shown here is derived from an EMBL/GenBank/DDBJ whole genome shotgun (WGS) entry which is preliminary data.</text>
</comment>
<dbReference type="OrthoDB" id="432234at2759"/>
<evidence type="ECO:0000313" key="2">
    <source>
        <dbReference type="Proteomes" id="UP000813824"/>
    </source>
</evidence>
<dbReference type="EMBL" id="JAEVFJ010000045">
    <property type="protein sequence ID" value="KAH8084927.1"/>
    <property type="molecule type" value="Genomic_DNA"/>
</dbReference>
<feature type="non-terminal residue" evidence="1">
    <location>
        <position position="67"/>
    </location>
</feature>
<dbReference type="AlphaFoldDB" id="A0A8K0UHQ7"/>
<dbReference type="Proteomes" id="UP000813824">
    <property type="component" value="Unassembled WGS sequence"/>
</dbReference>
<proteinExistence type="predicted"/>
<dbReference type="InterPro" id="IPR027417">
    <property type="entry name" value="P-loop_NTPase"/>
</dbReference>
<sequence length="67" mass="7347">LTKSFKPKDPANAAMIEEIVDHFSLNTEQERAFKIVANHVVEDSGDQLRMYIGGMAGTGKSQVIKAL</sequence>